<evidence type="ECO:0000313" key="5">
    <source>
        <dbReference type="Proteomes" id="UP000199391"/>
    </source>
</evidence>
<dbReference type="CDD" id="cd16352">
    <property type="entry name" value="CheD"/>
    <property type="match status" value="1"/>
</dbReference>
<dbReference type="AlphaFoldDB" id="A0A1I7M7G7"/>
<dbReference type="Gene3D" id="3.30.1330.200">
    <property type="match status" value="1"/>
</dbReference>
<dbReference type="RefSeq" id="WP_229491054.1">
    <property type="nucleotide sequence ID" value="NZ_FPBO01000079.1"/>
</dbReference>
<dbReference type="InterPro" id="IPR011324">
    <property type="entry name" value="Cytotoxic_necrot_fac-like_cat"/>
</dbReference>
<evidence type="ECO:0000313" key="4">
    <source>
        <dbReference type="EMBL" id="SFV17876.1"/>
    </source>
</evidence>
<keyword evidence="2 3" id="KW-0378">Hydrolase</keyword>
<evidence type="ECO:0000256" key="2">
    <source>
        <dbReference type="ARBA" id="ARBA00022801"/>
    </source>
</evidence>
<dbReference type="EMBL" id="FPBO01000079">
    <property type="protein sequence ID" value="SFV17876.1"/>
    <property type="molecule type" value="Genomic_DNA"/>
</dbReference>
<comment type="similarity">
    <text evidence="3">Belongs to the CheD family.</text>
</comment>
<dbReference type="HAMAP" id="MF_01440">
    <property type="entry name" value="CheD"/>
    <property type="match status" value="1"/>
</dbReference>
<reference evidence="5" key="1">
    <citation type="submission" date="2016-10" db="EMBL/GenBank/DDBJ databases">
        <authorList>
            <person name="Varghese N."/>
            <person name="Submissions S."/>
        </authorList>
    </citation>
    <scope>NUCLEOTIDE SEQUENCE [LARGE SCALE GENOMIC DNA]</scope>
    <source>
        <strain evidence="5">CGMCC 1.11014</strain>
    </source>
</reference>
<sequence>MAVIDVFLMPGEHFVGDARHRIRTLLGSCVSITLWHPRRRVGAMSHFLLTVGENDSVADLNGRYCEGALALMLVELERLGVRGAECEAKIFGGGMMFPQIERGDTMSIGRRNGETAERLLRMHKIPVVSESLFGIGHRHIIFNVRTGDVWVRRGPPGAARARPAKERL</sequence>
<dbReference type="InterPro" id="IPR005659">
    <property type="entry name" value="Chemorcpt_Glu_NH3ase_CheD"/>
</dbReference>
<evidence type="ECO:0000256" key="1">
    <source>
        <dbReference type="ARBA" id="ARBA00022500"/>
    </source>
</evidence>
<dbReference type="SUPFAM" id="SSF64438">
    <property type="entry name" value="CNF1/YfiH-like putative cysteine hydrolases"/>
    <property type="match status" value="1"/>
</dbReference>
<dbReference type="Pfam" id="PF03975">
    <property type="entry name" value="CheD"/>
    <property type="match status" value="1"/>
</dbReference>
<dbReference type="PANTHER" id="PTHR35147">
    <property type="entry name" value="CHEMORECEPTOR GLUTAMINE DEAMIDASE CHED-RELATED"/>
    <property type="match status" value="1"/>
</dbReference>
<gene>
    <name evidence="3" type="primary">cheD</name>
    <name evidence="4" type="ORF">SAMN05216552_10795</name>
</gene>
<evidence type="ECO:0000256" key="3">
    <source>
        <dbReference type="HAMAP-Rule" id="MF_01440"/>
    </source>
</evidence>
<keyword evidence="5" id="KW-1185">Reference proteome</keyword>
<comment type="catalytic activity">
    <reaction evidence="3">
        <text>L-glutaminyl-[protein] + H2O = L-glutamyl-[protein] + NH4(+)</text>
        <dbReference type="Rhea" id="RHEA:16441"/>
        <dbReference type="Rhea" id="RHEA-COMP:10207"/>
        <dbReference type="Rhea" id="RHEA-COMP:10208"/>
        <dbReference type="ChEBI" id="CHEBI:15377"/>
        <dbReference type="ChEBI" id="CHEBI:28938"/>
        <dbReference type="ChEBI" id="CHEBI:29973"/>
        <dbReference type="ChEBI" id="CHEBI:30011"/>
        <dbReference type="EC" id="3.5.1.44"/>
    </reaction>
</comment>
<proteinExistence type="inferred from homology"/>
<dbReference type="Proteomes" id="UP000199391">
    <property type="component" value="Unassembled WGS sequence"/>
</dbReference>
<dbReference type="STRING" id="1035707.SAMN05216552_10795"/>
<dbReference type="GO" id="GO:0050568">
    <property type="term" value="F:protein-glutamine glutaminase activity"/>
    <property type="evidence" value="ECO:0007669"/>
    <property type="project" value="UniProtKB-UniRule"/>
</dbReference>
<protein>
    <recommendedName>
        <fullName evidence="3">Probable chemoreceptor glutamine deamidase CheD</fullName>
        <ecNumber evidence="3">3.5.1.44</ecNumber>
    </recommendedName>
</protein>
<dbReference type="GO" id="GO:0006935">
    <property type="term" value="P:chemotaxis"/>
    <property type="evidence" value="ECO:0007669"/>
    <property type="project" value="UniProtKB-UniRule"/>
</dbReference>
<dbReference type="EC" id="3.5.1.44" evidence="3"/>
<organism evidence="4 5">
    <name type="scientific">Pseudoduganella namucuonensis</name>
    <dbReference type="NCBI Taxonomy" id="1035707"/>
    <lineage>
        <taxon>Bacteria</taxon>
        <taxon>Pseudomonadati</taxon>
        <taxon>Pseudomonadota</taxon>
        <taxon>Betaproteobacteria</taxon>
        <taxon>Burkholderiales</taxon>
        <taxon>Oxalobacteraceae</taxon>
        <taxon>Telluria group</taxon>
        <taxon>Pseudoduganella</taxon>
    </lineage>
</organism>
<dbReference type="PANTHER" id="PTHR35147:SF3">
    <property type="entry name" value="CHEMORECEPTOR GLUTAMINE DEAMIDASE CHED 1-RELATED"/>
    <property type="match status" value="1"/>
</dbReference>
<keyword evidence="1 3" id="KW-0145">Chemotaxis</keyword>
<comment type="function">
    <text evidence="3">Probably deamidates glutamine residues to glutamate on methyl-accepting chemotaxis receptors (MCPs), playing an important role in chemotaxis.</text>
</comment>
<name>A0A1I7M7G7_9BURK</name>
<dbReference type="InterPro" id="IPR038592">
    <property type="entry name" value="CheD-like_sf"/>
</dbReference>
<accession>A0A1I7M7G7</accession>